<gene>
    <name evidence="5" type="ORF">METZ01_LOCUS101475</name>
</gene>
<dbReference type="GO" id="GO:0005737">
    <property type="term" value="C:cytoplasm"/>
    <property type="evidence" value="ECO:0007669"/>
    <property type="project" value="TreeGrafter"/>
</dbReference>
<dbReference type="InterPro" id="IPR016161">
    <property type="entry name" value="Ald_DH/histidinol_DH"/>
</dbReference>
<dbReference type="Gene3D" id="3.40.309.10">
    <property type="entry name" value="Aldehyde Dehydrogenase, Chain A, domain 2"/>
    <property type="match status" value="1"/>
</dbReference>
<dbReference type="InterPro" id="IPR012394">
    <property type="entry name" value="Aldehyde_DH_NAD(P)"/>
</dbReference>
<dbReference type="FunFam" id="3.40.605.10:FF:000004">
    <property type="entry name" value="Aldehyde dehydrogenase"/>
    <property type="match status" value="1"/>
</dbReference>
<dbReference type="CDD" id="cd07136">
    <property type="entry name" value="ALDH_YwdH-P39616"/>
    <property type="match status" value="1"/>
</dbReference>
<name>A0A381W8K6_9ZZZZ</name>
<dbReference type="Pfam" id="PF00171">
    <property type="entry name" value="Aldedh"/>
    <property type="match status" value="1"/>
</dbReference>
<accession>A0A381W8K6</accession>
<dbReference type="InterPro" id="IPR016162">
    <property type="entry name" value="Ald_DH_N"/>
</dbReference>
<evidence type="ECO:0000256" key="1">
    <source>
        <dbReference type="ARBA" id="ARBA00009986"/>
    </source>
</evidence>
<feature type="non-terminal residue" evidence="5">
    <location>
        <position position="454"/>
    </location>
</feature>
<keyword evidence="3" id="KW-0520">NAD</keyword>
<dbReference type="PIRSF" id="PIRSF036492">
    <property type="entry name" value="ALDH"/>
    <property type="match status" value="1"/>
</dbReference>
<evidence type="ECO:0000313" key="5">
    <source>
        <dbReference type="EMBL" id="SVA48621.1"/>
    </source>
</evidence>
<reference evidence="5" key="1">
    <citation type="submission" date="2018-05" db="EMBL/GenBank/DDBJ databases">
        <authorList>
            <person name="Lanie J.A."/>
            <person name="Ng W.-L."/>
            <person name="Kazmierczak K.M."/>
            <person name="Andrzejewski T.M."/>
            <person name="Davidsen T.M."/>
            <person name="Wayne K.J."/>
            <person name="Tettelin H."/>
            <person name="Glass J.I."/>
            <person name="Rusch D."/>
            <person name="Podicherti R."/>
            <person name="Tsui H.-C.T."/>
            <person name="Winkler M.E."/>
        </authorList>
    </citation>
    <scope>NUCLEOTIDE SEQUENCE</scope>
</reference>
<dbReference type="FunFam" id="3.40.309.10:FF:000003">
    <property type="entry name" value="Aldehyde dehydrogenase"/>
    <property type="match status" value="1"/>
</dbReference>
<dbReference type="PANTHER" id="PTHR43570">
    <property type="entry name" value="ALDEHYDE DEHYDROGENASE"/>
    <property type="match status" value="1"/>
</dbReference>
<dbReference type="GO" id="GO:0006081">
    <property type="term" value="P:aldehyde metabolic process"/>
    <property type="evidence" value="ECO:0007669"/>
    <property type="project" value="InterPro"/>
</dbReference>
<dbReference type="PROSITE" id="PS00070">
    <property type="entry name" value="ALDEHYDE_DEHYDR_CYS"/>
    <property type="match status" value="1"/>
</dbReference>
<dbReference type="GO" id="GO:0004029">
    <property type="term" value="F:aldehyde dehydrogenase (NAD+) activity"/>
    <property type="evidence" value="ECO:0007669"/>
    <property type="project" value="TreeGrafter"/>
</dbReference>
<dbReference type="Gene3D" id="3.40.605.10">
    <property type="entry name" value="Aldehyde Dehydrogenase, Chain A, domain 1"/>
    <property type="match status" value="1"/>
</dbReference>
<dbReference type="EMBL" id="UINC01010975">
    <property type="protein sequence ID" value="SVA48621.1"/>
    <property type="molecule type" value="Genomic_DNA"/>
</dbReference>
<dbReference type="InterPro" id="IPR015590">
    <property type="entry name" value="Aldehyde_DH_dom"/>
</dbReference>
<protein>
    <recommendedName>
        <fullName evidence="4">Aldehyde dehydrogenase domain-containing protein</fullName>
    </recommendedName>
</protein>
<dbReference type="PROSITE" id="PS00687">
    <property type="entry name" value="ALDEHYDE_DEHYDR_GLU"/>
    <property type="match status" value="1"/>
</dbReference>
<keyword evidence="2" id="KW-0560">Oxidoreductase</keyword>
<proteinExistence type="inferred from homology"/>
<dbReference type="AlphaFoldDB" id="A0A381W8K6"/>
<organism evidence="5">
    <name type="scientific">marine metagenome</name>
    <dbReference type="NCBI Taxonomy" id="408172"/>
    <lineage>
        <taxon>unclassified sequences</taxon>
        <taxon>metagenomes</taxon>
        <taxon>ecological metagenomes</taxon>
    </lineage>
</organism>
<dbReference type="PANTHER" id="PTHR43570:SF16">
    <property type="entry name" value="ALDEHYDE DEHYDROGENASE TYPE III, ISOFORM Q"/>
    <property type="match status" value="1"/>
</dbReference>
<dbReference type="InterPro" id="IPR016160">
    <property type="entry name" value="Ald_DH_CS_CYS"/>
</dbReference>
<evidence type="ECO:0000256" key="3">
    <source>
        <dbReference type="ARBA" id="ARBA00023027"/>
    </source>
</evidence>
<dbReference type="InterPro" id="IPR029510">
    <property type="entry name" value="Ald_DH_CS_GLU"/>
</dbReference>
<dbReference type="SUPFAM" id="SSF53720">
    <property type="entry name" value="ALDH-like"/>
    <property type="match status" value="1"/>
</dbReference>
<feature type="domain" description="Aldehyde dehydrogenase" evidence="4">
    <location>
        <begin position="5"/>
        <end position="426"/>
    </location>
</feature>
<feature type="non-terminal residue" evidence="5">
    <location>
        <position position="1"/>
    </location>
</feature>
<evidence type="ECO:0000259" key="4">
    <source>
        <dbReference type="Pfam" id="PF00171"/>
    </source>
</evidence>
<dbReference type="InterPro" id="IPR016163">
    <property type="entry name" value="Ald_DH_C"/>
</dbReference>
<evidence type="ECO:0000256" key="2">
    <source>
        <dbReference type="ARBA" id="ARBA00023002"/>
    </source>
</evidence>
<comment type="similarity">
    <text evidence="1">Belongs to the aldehyde dehydrogenase family.</text>
</comment>
<sequence>MDFSNYIENQENYFRKGNTLPISKRKKLLKNLKKEILSNEDKIFQALNNDLRKSNYETYLTEIGILISEIDLFLSNLKKWAKPKKVKSSLLSFPSSDYIYSEPYGKVLIISPWNYPFQLAVLPLMSAVAAGNTVVLKPSEHAPNTSSLIKEIIEKIFDKSHALVVEGAAETASKLLEYRWDYIFFTGSVKIGKIVATAAAKHLTPTTLELGGKNPCIIDDSVDLRLTSRRIVWGKFVNAGQTCIAPDFLIVKRNIKEQLIDHLSKEIERAYGKDPKESEDYPRIVNKTNLSRLSNMIKDTKILFGGEYDIETCYFSPTIIDEPRIDSPIMDEEIFGPILPIISYDDENQIEKLISKYEKPLALYVFSTNKIFSEKIIRKYSFGGGAINDTIIHVGNPNLPFGGVGYSGIGAYHGKSSFDLLSHKKSIVKKGNWLDIKIRYAPYKGKLEYVKKFF</sequence>